<keyword evidence="11 18" id="KW-1133">Transmembrane helix</keyword>
<keyword evidence="23" id="KW-1185">Reference proteome</keyword>
<comment type="caution">
    <text evidence="22">The sequence shown here is derived from an EMBL/GenBank/DDBJ whole genome shotgun (WGS) entry which is preliminary data.</text>
</comment>
<reference evidence="22 23" key="1">
    <citation type="submission" date="2024-04" db="EMBL/GenBank/DDBJ databases">
        <title>The reference genome of an endangered Asteraceae, Deinandra increscens subsp. villosa, native to the Central Coast of California.</title>
        <authorList>
            <person name="Guilliams M."/>
            <person name="Hasenstab-Lehman K."/>
            <person name="Meyer R."/>
            <person name="Mcevoy S."/>
        </authorList>
    </citation>
    <scope>NUCLEOTIDE SEQUENCE [LARGE SCALE GENOMIC DNA]</scope>
    <source>
        <tissue evidence="22">Leaf</tissue>
    </source>
</reference>
<dbReference type="GO" id="GO:0016020">
    <property type="term" value="C:membrane"/>
    <property type="evidence" value="ECO:0007669"/>
    <property type="project" value="UniProtKB-SubCell"/>
</dbReference>
<dbReference type="PANTHER" id="PTHR47973">
    <property type="entry name" value="CYSTEINE-RICH RECEPTOR-LIKE PROTEIN KINASE 3"/>
    <property type="match status" value="1"/>
</dbReference>
<evidence type="ECO:0000259" key="21">
    <source>
        <dbReference type="PROSITE" id="PS51473"/>
    </source>
</evidence>
<feature type="chain" id="PRO_5042908290" description="Cysteine-rich receptor-like protein kinase 2" evidence="19">
    <location>
        <begin position="27"/>
        <end position="830"/>
    </location>
</feature>
<keyword evidence="8 17" id="KW-0547">Nucleotide-binding</keyword>
<dbReference type="Gene3D" id="3.30.200.20">
    <property type="entry name" value="Phosphorylase Kinase, domain 1"/>
    <property type="match status" value="1"/>
</dbReference>
<dbReference type="InterPro" id="IPR052059">
    <property type="entry name" value="CR_Ser/Thr_kinase"/>
</dbReference>
<evidence type="ECO:0000259" key="20">
    <source>
        <dbReference type="PROSITE" id="PS50011"/>
    </source>
</evidence>
<evidence type="ECO:0000256" key="12">
    <source>
        <dbReference type="ARBA" id="ARBA00023136"/>
    </source>
</evidence>
<keyword evidence="12 18" id="KW-0472">Membrane</keyword>
<dbReference type="InterPro" id="IPR038408">
    <property type="entry name" value="GNK2_sf"/>
</dbReference>
<gene>
    <name evidence="22" type="ORF">SSX86_029363</name>
</gene>
<protein>
    <recommendedName>
        <fullName evidence="24">Cysteine-rich receptor-like protein kinase 2</fullName>
    </recommendedName>
</protein>
<dbReference type="FunFam" id="3.30.430.20:FF:000005">
    <property type="entry name" value="Cysteine-rich receptor-like protein kinase 2"/>
    <property type="match status" value="1"/>
</dbReference>
<dbReference type="FunFam" id="1.10.510.10:FF:000336">
    <property type="entry name" value="Cysteine-rich receptor-like protein kinase 2"/>
    <property type="match status" value="1"/>
</dbReference>
<dbReference type="GO" id="GO:0004674">
    <property type="term" value="F:protein serine/threonine kinase activity"/>
    <property type="evidence" value="ECO:0007669"/>
    <property type="project" value="UniProtKB-KW"/>
</dbReference>
<evidence type="ECO:0000256" key="18">
    <source>
        <dbReference type="SAM" id="Phobius"/>
    </source>
</evidence>
<proteinExistence type="predicted"/>
<keyword evidence="2" id="KW-0723">Serine/threonine-protein kinase</keyword>
<accession>A0AAP0CG25</accession>
<evidence type="ECO:0000256" key="9">
    <source>
        <dbReference type="ARBA" id="ARBA00022777"/>
    </source>
</evidence>
<dbReference type="AlphaFoldDB" id="A0AAP0CG25"/>
<evidence type="ECO:0000256" key="3">
    <source>
        <dbReference type="ARBA" id="ARBA00022553"/>
    </source>
</evidence>
<evidence type="ECO:0000256" key="5">
    <source>
        <dbReference type="ARBA" id="ARBA00022692"/>
    </source>
</evidence>
<keyword evidence="13" id="KW-0675">Receptor</keyword>
<evidence type="ECO:0008006" key="24">
    <source>
        <dbReference type="Google" id="ProtNLM"/>
    </source>
</evidence>
<evidence type="ECO:0000256" key="6">
    <source>
        <dbReference type="ARBA" id="ARBA00022729"/>
    </source>
</evidence>
<dbReference type="CDD" id="cd14066">
    <property type="entry name" value="STKc_IRAK"/>
    <property type="match status" value="1"/>
</dbReference>
<evidence type="ECO:0000256" key="10">
    <source>
        <dbReference type="ARBA" id="ARBA00022840"/>
    </source>
</evidence>
<dbReference type="CDD" id="cd23509">
    <property type="entry name" value="Gnk2-like"/>
    <property type="match status" value="4"/>
</dbReference>
<sequence length="830" mass="92028">MKESRLKESLLINLIIIMLLVDASQGDPRSQFIKLTCNRQLMNNISISIPNFVQSMEEISSKMQTFKSGTSSKGSGPDSSYGLAECYDDLSIQDCTSCYSQARTLLPSCFPNNGGQVFLDGCFMRTQNYSFYQEYAGVDDTVICGNTTRSRVFRDSARQAMSDAVRDAPRNRNYFARKQELSDTPNDSAYVLADCWNTLNESSCTECLESAFASILKCLPLSEGRALHTGCYMRYSDTNFLNPEPTGSNNGGMNGKFLVIQQTCGNTITTRPSFIPSFVQTMETISTNISNSNFGTAGTETSLAYGLSQCYGDISTIDCRVCYAIGRTALPSCLPSTGGRAYLDGCFLRYESYSFFEEYLGQEDRSICSDNTRRNNAFEQSVRMAVAKAVETAPKSNNYHARTQIPISGTENELVYAQADCWRTLDTVSCEKCLQKAAESMLDCLPGSEGYALYTGCFMKYSDSNSSNSHHNGLSKGKILAIVMAGSSIVAFLVAFYAWRQKTKSKRKGSDDIKLLNTLNGSSLNFKYSTIEKATNAFDEASKLGQGGFGTVYKGVLPNGREIAAKRLFFNHRHRAGDFYNEVNIISSVDHKNLVKLVGFSCLGPESILIYEYLPNRSLNHFIFDAVRGKELNWGKRYDIIVGIAEGLAYLHENSKTRIIHRDIKAANILLDSRLNAKIADFGLARSFQQDKNHISTGIAGTLGYMAPEYIAYGKLSEKVDVYSYGVLLLEIVTGMPNRGMQTSEDTRNLISTASEHFKQGSMEELFDQNMTLNNESSSKTKREIERVVHIGLLCIQEVASLRPTMSMALQMLSKNIQPLPSPANPPLYT</sequence>
<evidence type="ECO:0000256" key="17">
    <source>
        <dbReference type="PROSITE-ProRule" id="PRU10141"/>
    </source>
</evidence>
<feature type="domain" description="Gnk2-homologous" evidence="21">
    <location>
        <begin position="30"/>
        <end position="131"/>
    </location>
</feature>
<dbReference type="PROSITE" id="PS50011">
    <property type="entry name" value="PROTEIN_KINASE_DOM"/>
    <property type="match status" value="1"/>
</dbReference>
<evidence type="ECO:0000256" key="15">
    <source>
        <dbReference type="ARBA" id="ARBA00047558"/>
    </source>
</evidence>
<dbReference type="Pfam" id="PF00069">
    <property type="entry name" value="Pkinase"/>
    <property type="match status" value="1"/>
</dbReference>
<keyword evidence="6 19" id="KW-0732">Signal</keyword>
<evidence type="ECO:0000256" key="2">
    <source>
        <dbReference type="ARBA" id="ARBA00022527"/>
    </source>
</evidence>
<dbReference type="PROSITE" id="PS00108">
    <property type="entry name" value="PROTEIN_KINASE_ST"/>
    <property type="match status" value="1"/>
</dbReference>
<keyword evidence="5 18" id="KW-0812">Transmembrane</keyword>
<organism evidence="22 23">
    <name type="scientific">Deinandra increscens subsp. villosa</name>
    <dbReference type="NCBI Taxonomy" id="3103831"/>
    <lineage>
        <taxon>Eukaryota</taxon>
        <taxon>Viridiplantae</taxon>
        <taxon>Streptophyta</taxon>
        <taxon>Embryophyta</taxon>
        <taxon>Tracheophyta</taxon>
        <taxon>Spermatophyta</taxon>
        <taxon>Magnoliopsida</taxon>
        <taxon>eudicotyledons</taxon>
        <taxon>Gunneridae</taxon>
        <taxon>Pentapetalae</taxon>
        <taxon>asterids</taxon>
        <taxon>campanulids</taxon>
        <taxon>Asterales</taxon>
        <taxon>Asteraceae</taxon>
        <taxon>Asteroideae</taxon>
        <taxon>Heliantheae alliance</taxon>
        <taxon>Madieae</taxon>
        <taxon>Madiinae</taxon>
        <taxon>Deinandra</taxon>
    </lineage>
</organism>
<keyword evidence="3" id="KW-0597">Phosphoprotein</keyword>
<keyword evidence="9" id="KW-0418">Kinase</keyword>
<evidence type="ECO:0000256" key="13">
    <source>
        <dbReference type="ARBA" id="ARBA00023170"/>
    </source>
</evidence>
<evidence type="ECO:0000256" key="1">
    <source>
        <dbReference type="ARBA" id="ARBA00004167"/>
    </source>
</evidence>
<evidence type="ECO:0000313" key="22">
    <source>
        <dbReference type="EMBL" id="KAK9052733.1"/>
    </source>
</evidence>
<evidence type="ECO:0000256" key="16">
    <source>
        <dbReference type="ARBA" id="ARBA00047951"/>
    </source>
</evidence>
<comment type="subcellular location">
    <subcellularLocation>
        <location evidence="1">Membrane</location>
        <topology evidence="1">Single-pass membrane protein</topology>
    </subcellularLocation>
</comment>
<dbReference type="GO" id="GO:0005524">
    <property type="term" value="F:ATP binding"/>
    <property type="evidence" value="ECO:0007669"/>
    <property type="project" value="UniProtKB-UniRule"/>
</dbReference>
<keyword evidence="4" id="KW-0808">Transferase</keyword>
<dbReference type="FunFam" id="3.30.430.20:FF:000015">
    <property type="entry name" value="Cysteine-rich receptor-like protein kinase 3"/>
    <property type="match status" value="1"/>
</dbReference>
<evidence type="ECO:0000256" key="19">
    <source>
        <dbReference type="SAM" id="SignalP"/>
    </source>
</evidence>
<evidence type="ECO:0000256" key="11">
    <source>
        <dbReference type="ARBA" id="ARBA00022989"/>
    </source>
</evidence>
<dbReference type="SUPFAM" id="SSF56112">
    <property type="entry name" value="Protein kinase-like (PK-like)"/>
    <property type="match status" value="1"/>
</dbReference>
<dbReference type="Gene3D" id="3.30.430.20">
    <property type="entry name" value="Gnk2 domain, C-X8-C-X2-C motif"/>
    <property type="match status" value="4"/>
</dbReference>
<keyword evidence="10 17" id="KW-0067">ATP-binding</keyword>
<evidence type="ECO:0000256" key="14">
    <source>
        <dbReference type="ARBA" id="ARBA00023180"/>
    </source>
</evidence>
<dbReference type="FunFam" id="3.30.200.20:FF:001208">
    <property type="entry name" value="Putative DUF26-domain receptor-like protein kinase family protein"/>
    <property type="match status" value="1"/>
</dbReference>
<dbReference type="InterPro" id="IPR000719">
    <property type="entry name" value="Prot_kinase_dom"/>
</dbReference>
<feature type="domain" description="Gnk2-homologous" evidence="21">
    <location>
        <begin position="256"/>
        <end position="355"/>
    </location>
</feature>
<feature type="domain" description="Protein kinase" evidence="20">
    <location>
        <begin position="538"/>
        <end position="793"/>
    </location>
</feature>
<keyword evidence="7" id="KW-0677">Repeat</keyword>
<dbReference type="Pfam" id="PF01657">
    <property type="entry name" value="Stress-antifung"/>
    <property type="match status" value="4"/>
</dbReference>
<dbReference type="InterPro" id="IPR002902">
    <property type="entry name" value="GNK2"/>
</dbReference>
<dbReference type="PROSITE" id="PS51473">
    <property type="entry name" value="GNK2"/>
    <property type="match status" value="4"/>
</dbReference>
<evidence type="ECO:0000256" key="7">
    <source>
        <dbReference type="ARBA" id="ARBA00022737"/>
    </source>
</evidence>
<evidence type="ECO:0000256" key="8">
    <source>
        <dbReference type="ARBA" id="ARBA00022741"/>
    </source>
</evidence>
<evidence type="ECO:0000256" key="4">
    <source>
        <dbReference type="ARBA" id="ARBA00022679"/>
    </source>
</evidence>
<dbReference type="InterPro" id="IPR011009">
    <property type="entry name" value="Kinase-like_dom_sf"/>
</dbReference>
<dbReference type="Proteomes" id="UP001408789">
    <property type="component" value="Unassembled WGS sequence"/>
</dbReference>
<dbReference type="EMBL" id="JBCNJP010000027">
    <property type="protein sequence ID" value="KAK9052733.1"/>
    <property type="molecule type" value="Genomic_DNA"/>
</dbReference>
<dbReference type="SMART" id="SM00220">
    <property type="entry name" value="S_TKc"/>
    <property type="match status" value="1"/>
</dbReference>
<feature type="domain" description="Gnk2-homologous" evidence="21">
    <location>
        <begin position="360"/>
        <end position="466"/>
    </location>
</feature>
<dbReference type="InterPro" id="IPR008271">
    <property type="entry name" value="Ser/Thr_kinase_AS"/>
</dbReference>
<keyword evidence="14" id="KW-0325">Glycoprotein</keyword>
<name>A0AAP0CG25_9ASTR</name>
<evidence type="ECO:0000313" key="23">
    <source>
        <dbReference type="Proteomes" id="UP001408789"/>
    </source>
</evidence>
<dbReference type="PROSITE" id="PS00107">
    <property type="entry name" value="PROTEIN_KINASE_ATP"/>
    <property type="match status" value="1"/>
</dbReference>
<comment type="catalytic activity">
    <reaction evidence="16">
        <text>L-threonyl-[protein] + ATP = O-phospho-L-threonyl-[protein] + ADP + H(+)</text>
        <dbReference type="Rhea" id="RHEA:46608"/>
        <dbReference type="Rhea" id="RHEA-COMP:11060"/>
        <dbReference type="Rhea" id="RHEA-COMP:11605"/>
        <dbReference type="ChEBI" id="CHEBI:15378"/>
        <dbReference type="ChEBI" id="CHEBI:30013"/>
        <dbReference type="ChEBI" id="CHEBI:30616"/>
        <dbReference type="ChEBI" id="CHEBI:61977"/>
        <dbReference type="ChEBI" id="CHEBI:456216"/>
    </reaction>
</comment>
<dbReference type="Gene3D" id="1.10.510.10">
    <property type="entry name" value="Transferase(Phosphotransferase) domain 1"/>
    <property type="match status" value="1"/>
</dbReference>
<feature type="domain" description="Gnk2-homologous" evidence="21">
    <location>
        <begin position="135"/>
        <end position="240"/>
    </location>
</feature>
<feature type="binding site" evidence="17">
    <location>
        <position position="566"/>
    </location>
    <ligand>
        <name>ATP</name>
        <dbReference type="ChEBI" id="CHEBI:30616"/>
    </ligand>
</feature>
<dbReference type="InterPro" id="IPR017441">
    <property type="entry name" value="Protein_kinase_ATP_BS"/>
</dbReference>
<feature type="signal peptide" evidence="19">
    <location>
        <begin position="1"/>
        <end position="26"/>
    </location>
</feature>
<feature type="transmembrane region" description="Helical" evidence="18">
    <location>
        <begin position="479"/>
        <end position="499"/>
    </location>
</feature>
<comment type="catalytic activity">
    <reaction evidence="15">
        <text>L-seryl-[protein] + ATP = O-phospho-L-seryl-[protein] + ADP + H(+)</text>
        <dbReference type="Rhea" id="RHEA:17989"/>
        <dbReference type="Rhea" id="RHEA-COMP:9863"/>
        <dbReference type="Rhea" id="RHEA-COMP:11604"/>
        <dbReference type="ChEBI" id="CHEBI:15378"/>
        <dbReference type="ChEBI" id="CHEBI:29999"/>
        <dbReference type="ChEBI" id="CHEBI:30616"/>
        <dbReference type="ChEBI" id="CHEBI:83421"/>
        <dbReference type="ChEBI" id="CHEBI:456216"/>
    </reaction>
</comment>